<evidence type="ECO:0000256" key="1">
    <source>
        <dbReference type="ARBA" id="ARBA00023002"/>
    </source>
</evidence>
<dbReference type="InterPro" id="IPR036291">
    <property type="entry name" value="NAD(P)-bd_dom_sf"/>
</dbReference>
<dbReference type="RefSeq" id="WP_150699446.1">
    <property type="nucleotide sequence ID" value="NZ_CABPRZ010000027.1"/>
</dbReference>
<dbReference type="EMBL" id="CABPRZ010000027">
    <property type="protein sequence ID" value="VVE52345.1"/>
    <property type="molecule type" value="Genomic_DNA"/>
</dbReference>
<accession>A0A5E4YVJ3</accession>
<dbReference type="PANTHER" id="PTHR43658:SF8">
    <property type="entry name" value="17-BETA-HYDROXYSTEROID DEHYDROGENASE 14-RELATED"/>
    <property type="match status" value="1"/>
</dbReference>
<dbReference type="Gene3D" id="3.40.50.720">
    <property type="entry name" value="NAD(P)-binding Rossmann-like Domain"/>
    <property type="match status" value="1"/>
</dbReference>
<dbReference type="Pfam" id="PF00106">
    <property type="entry name" value="adh_short"/>
    <property type="match status" value="1"/>
</dbReference>
<organism evidence="2 3">
    <name type="scientific">Pandoraea terrae</name>
    <dbReference type="NCBI Taxonomy" id="1537710"/>
    <lineage>
        <taxon>Bacteria</taxon>
        <taxon>Pseudomonadati</taxon>
        <taxon>Pseudomonadota</taxon>
        <taxon>Betaproteobacteria</taxon>
        <taxon>Burkholderiales</taxon>
        <taxon>Burkholderiaceae</taxon>
        <taxon>Pandoraea</taxon>
    </lineage>
</organism>
<dbReference type="PANTHER" id="PTHR43658">
    <property type="entry name" value="SHORT-CHAIN DEHYDROGENASE/REDUCTASE"/>
    <property type="match status" value="1"/>
</dbReference>
<gene>
    <name evidence="2" type="ORF">PTE30175_04675</name>
</gene>
<proteinExistence type="predicted"/>
<keyword evidence="3" id="KW-1185">Reference proteome</keyword>
<evidence type="ECO:0000313" key="3">
    <source>
        <dbReference type="Proteomes" id="UP000414233"/>
    </source>
</evidence>
<dbReference type="Pfam" id="PF13561">
    <property type="entry name" value="adh_short_C2"/>
    <property type="match status" value="1"/>
</dbReference>
<reference evidence="2 3" key="1">
    <citation type="submission" date="2019-08" db="EMBL/GenBank/DDBJ databases">
        <authorList>
            <person name="Peeters C."/>
        </authorList>
    </citation>
    <scope>NUCLEOTIDE SEQUENCE [LARGE SCALE GENOMIC DNA]</scope>
    <source>
        <strain evidence="2 3">LMG 30175</strain>
    </source>
</reference>
<sequence length="257" mass="26042">MPITAISGAASGIGAATRAALEAAGHRVIGIDLRGSDIAADLSTPEGRAAAIAAVIDACGGTLDHLVLCAGVGPQVEPASTIVGVNYFGAVALLDGLLPALQKGNTPSAVVVSSVASVHLPWDQNPLAGPITAGDEGAIKQILEAAGERSGQLAYAGSKNAVTVAVRQRVKIWGDAGVRLNTVAPGAVATPLLQKGLDDPRYGQQIRDFVAPIPRHAQPAEIASLIAYLLGPQAGFIHGTQMFIDGGIDAAMRPTQF</sequence>
<dbReference type="OrthoDB" id="9786435at2"/>
<dbReference type="PRINTS" id="PR00081">
    <property type="entry name" value="GDHRDH"/>
</dbReference>
<name>A0A5E4YVJ3_9BURK</name>
<evidence type="ECO:0000313" key="2">
    <source>
        <dbReference type="EMBL" id="VVE52345.1"/>
    </source>
</evidence>
<dbReference type="InterPro" id="IPR002347">
    <property type="entry name" value="SDR_fam"/>
</dbReference>
<dbReference type="AlphaFoldDB" id="A0A5E4YVJ3"/>
<protein>
    <submittedName>
        <fullName evidence="2">Oxidoreductase</fullName>
    </submittedName>
</protein>
<dbReference type="SUPFAM" id="SSF51735">
    <property type="entry name" value="NAD(P)-binding Rossmann-fold domains"/>
    <property type="match status" value="1"/>
</dbReference>
<dbReference type="GO" id="GO:0016491">
    <property type="term" value="F:oxidoreductase activity"/>
    <property type="evidence" value="ECO:0007669"/>
    <property type="project" value="UniProtKB-KW"/>
</dbReference>
<keyword evidence="1" id="KW-0560">Oxidoreductase</keyword>
<dbReference type="Proteomes" id="UP000414233">
    <property type="component" value="Unassembled WGS sequence"/>
</dbReference>